<feature type="transmembrane region" description="Helical" evidence="1">
    <location>
        <begin position="35"/>
        <end position="52"/>
    </location>
</feature>
<dbReference type="InterPro" id="IPR029787">
    <property type="entry name" value="Nucleotide_cyclase"/>
</dbReference>
<dbReference type="EMBL" id="JABBFW010000008">
    <property type="protein sequence ID" value="NML15969.1"/>
    <property type="molecule type" value="Genomic_DNA"/>
</dbReference>
<dbReference type="PROSITE" id="PS50887">
    <property type="entry name" value="GGDEF"/>
    <property type="match status" value="1"/>
</dbReference>
<proteinExistence type="predicted"/>
<accession>A0A848FC18</accession>
<keyword evidence="1" id="KW-1133">Transmembrane helix</keyword>
<dbReference type="Pfam" id="PF00990">
    <property type="entry name" value="GGDEF"/>
    <property type="match status" value="1"/>
</dbReference>
<gene>
    <name evidence="5" type="ORF">HHL10_13395</name>
</gene>
<dbReference type="Gene3D" id="3.30.70.270">
    <property type="match status" value="1"/>
</dbReference>
<dbReference type="Proteomes" id="UP000574067">
    <property type="component" value="Unassembled WGS sequence"/>
</dbReference>
<dbReference type="InterPro" id="IPR000160">
    <property type="entry name" value="GGDEF_dom"/>
</dbReference>
<dbReference type="AlphaFoldDB" id="A0A848FC18"/>
<dbReference type="PANTHER" id="PTHR44757">
    <property type="entry name" value="DIGUANYLATE CYCLASE DGCP"/>
    <property type="match status" value="1"/>
</dbReference>
<comment type="caution">
    <text evidence="5">The sequence shown here is derived from an EMBL/GenBank/DDBJ whole genome shotgun (WGS) entry which is preliminary data.</text>
</comment>
<dbReference type="PROSITE" id="PS50112">
    <property type="entry name" value="PAS"/>
    <property type="match status" value="1"/>
</dbReference>
<dbReference type="InterPro" id="IPR043128">
    <property type="entry name" value="Rev_trsase/Diguanyl_cyclase"/>
</dbReference>
<feature type="transmembrane region" description="Helical" evidence="1">
    <location>
        <begin position="72"/>
        <end position="92"/>
    </location>
</feature>
<dbReference type="Pfam" id="PF00989">
    <property type="entry name" value="PAS"/>
    <property type="match status" value="1"/>
</dbReference>
<feature type="transmembrane region" description="Helical" evidence="1">
    <location>
        <begin position="246"/>
        <end position="264"/>
    </location>
</feature>
<reference evidence="5 6" key="1">
    <citation type="submission" date="2020-04" db="EMBL/GenBank/DDBJ databases">
        <title>Azohydromonas sp. isolated from soil.</title>
        <authorList>
            <person name="Dahal R.H."/>
        </authorList>
    </citation>
    <scope>NUCLEOTIDE SEQUENCE [LARGE SCALE GENOMIC DNA]</scope>
    <source>
        <strain evidence="5 6">G-1-1-14</strain>
    </source>
</reference>
<evidence type="ECO:0000259" key="4">
    <source>
        <dbReference type="PROSITE" id="PS50887"/>
    </source>
</evidence>
<dbReference type="NCBIfam" id="TIGR00229">
    <property type="entry name" value="sensory_box"/>
    <property type="match status" value="1"/>
</dbReference>
<dbReference type="InterPro" id="IPR000014">
    <property type="entry name" value="PAS"/>
</dbReference>
<feature type="transmembrane region" description="Helical" evidence="1">
    <location>
        <begin position="208"/>
        <end position="226"/>
    </location>
</feature>
<protein>
    <submittedName>
        <fullName evidence="5">EAL domain-containing protein</fullName>
    </submittedName>
</protein>
<dbReference type="SUPFAM" id="SSF141868">
    <property type="entry name" value="EAL domain-like"/>
    <property type="match status" value="1"/>
</dbReference>
<dbReference type="Pfam" id="PF17159">
    <property type="entry name" value="MASE3"/>
    <property type="match status" value="1"/>
</dbReference>
<evidence type="ECO:0000313" key="6">
    <source>
        <dbReference type="Proteomes" id="UP000574067"/>
    </source>
</evidence>
<dbReference type="Pfam" id="PF00563">
    <property type="entry name" value="EAL"/>
    <property type="match status" value="1"/>
</dbReference>
<keyword evidence="1" id="KW-0472">Membrane</keyword>
<dbReference type="InterPro" id="IPR001633">
    <property type="entry name" value="EAL_dom"/>
</dbReference>
<dbReference type="InterPro" id="IPR035965">
    <property type="entry name" value="PAS-like_dom_sf"/>
</dbReference>
<dbReference type="SMART" id="SM00267">
    <property type="entry name" value="GGDEF"/>
    <property type="match status" value="1"/>
</dbReference>
<evidence type="ECO:0000256" key="1">
    <source>
        <dbReference type="SAM" id="Phobius"/>
    </source>
</evidence>
<feature type="domain" description="PAS" evidence="2">
    <location>
        <begin position="309"/>
        <end position="362"/>
    </location>
</feature>
<evidence type="ECO:0000259" key="3">
    <source>
        <dbReference type="PROSITE" id="PS50883"/>
    </source>
</evidence>
<feature type="domain" description="EAL" evidence="3">
    <location>
        <begin position="608"/>
        <end position="861"/>
    </location>
</feature>
<dbReference type="GO" id="GO:0006355">
    <property type="term" value="P:regulation of DNA-templated transcription"/>
    <property type="evidence" value="ECO:0007669"/>
    <property type="project" value="InterPro"/>
</dbReference>
<dbReference type="Gene3D" id="3.20.20.450">
    <property type="entry name" value="EAL domain"/>
    <property type="match status" value="1"/>
</dbReference>
<dbReference type="PANTHER" id="PTHR44757:SF2">
    <property type="entry name" value="BIOFILM ARCHITECTURE MAINTENANCE PROTEIN MBAA"/>
    <property type="match status" value="1"/>
</dbReference>
<dbReference type="SMART" id="SM00052">
    <property type="entry name" value="EAL"/>
    <property type="match status" value="1"/>
</dbReference>
<dbReference type="CDD" id="cd01948">
    <property type="entry name" value="EAL"/>
    <property type="match status" value="1"/>
</dbReference>
<name>A0A848FC18_9BURK</name>
<feature type="transmembrane region" description="Helical" evidence="1">
    <location>
        <begin position="136"/>
        <end position="156"/>
    </location>
</feature>
<dbReference type="CDD" id="cd01949">
    <property type="entry name" value="GGDEF"/>
    <property type="match status" value="1"/>
</dbReference>
<dbReference type="CDD" id="cd00130">
    <property type="entry name" value="PAS"/>
    <property type="match status" value="1"/>
</dbReference>
<keyword evidence="1" id="KW-0812">Transmembrane</keyword>
<feature type="transmembrane region" description="Helical" evidence="1">
    <location>
        <begin position="168"/>
        <end position="188"/>
    </location>
</feature>
<organism evidence="5 6">
    <name type="scientific">Azohydromonas caseinilytica</name>
    <dbReference type="NCBI Taxonomy" id="2728836"/>
    <lineage>
        <taxon>Bacteria</taxon>
        <taxon>Pseudomonadati</taxon>
        <taxon>Pseudomonadota</taxon>
        <taxon>Betaproteobacteria</taxon>
        <taxon>Burkholderiales</taxon>
        <taxon>Sphaerotilaceae</taxon>
        <taxon>Azohydromonas</taxon>
    </lineage>
</organism>
<dbReference type="Gene3D" id="3.30.450.20">
    <property type="entry name" value="PAS domain"/>
    <property type="match status" value="1"/>
</dbReference>
<evidence type="ECO:0000313" key="5">
    <source>
        <dbReference type="EMBL" id="NML15969.1"/>
    </source>
</evidence>
<dbReference type="InterPro" id="IPR052155">
    <property type="entry name" value="Biofilm_reg_signaling"/>
</dbReference>
<dbReference type="SUPFAM" id="SSF55073">
    <property type="entry name" value="Nucleotide cyclase"/>
    <property type="match status" value="1"/>
</dbReference>
<dbReference type="NCBIfam" id="TIGR00254">
    <property type="entry name" value="GGDEF"/>
    <property type="match status" value="1"/>
</dbReference>
<dbReference type="InterPro" id="IPR013767">
    <property type="entry name" value="PAS_fold"/>
</dbReference>
<dbReference type="SMART" id="SM00091">
    <property type="entry name" value="PAS"/>
    <property type="match status" value="1"/>
</dbReference>
<dbReference type="InterPro" id="IPR035919">
    <property type="entry name" value="EAL_sf"/>
</dbReference>
<dbReference type="SUPFAM" id="SSF55785">
    <property type="entry name" value="PYP-like sensor domain (PAS domain)"/>
    <property type="match status" value="1"/>
</dbReference>
<feature type="transmembrane region" description="Helical" evidence="1">
    <location>
        <begin position="104"/>
        <end position="124"/>
    </location>
</feature>
<feature type="domain" description="GGDEF" evidence="4">
    <location>
        <begin position="467"/>
        <end position="599"/>
    </location>
</feature>
<sequence>MPLQAPDLPSPGPGAPMPRADGDAADLLPVWQPRGWVAAVLLLTPVLYVMAWPGGMLDLVLPRPAFLALHNLLEVTAVVVSMMVALTAAYVLDERERPLGRAMTVAFMVVAGVDLLHMVSYAGMPDLVSPNTSHKAIVLWLLARGVAAGALLVWCFPWPPGFVGARAAALLTMAGAAISVLLGTLAVWRPEAFPSTFEPGLGLTPLKQAAEGMVMLLLGLALAGQLKRMAGLRGRERADEEPVRDAILLLLLGEVFFVLYGEQVTTGANLLGHVYKVLAYGCLYRSVFLHRVRRPYLRLRHAQREVEQRSAEYEELLELAPVGVVVTDAQGRICLANRALEAMFGHTRGELVGQSVEVLLPEGLRQAHQGHRGGWIAAGLPGVRLRGGLQGQRKDGTLLDVEISIEKTHRAEGWRLTACVSDVSHRRAHEAALEHRATHDLLTGLPNRWRFTEELRRAVAQAAGADEVLGVVVLDLAGFKQANERHGHAVADALLQEVARALVAAAPPAFLARLGGDVFGVVARGVGPGAPLAALAQRLAAALAPGVRAGAVEWPGAAAMGLASYPADARDAEQLLRCADVALDEAKQRGRAQVVAFDAGLGRRAQQALRVRARLQAALQEDALVPHYQPQVEVASGRVQGFEALVRWTDPELGEVAPAVFIPIAENAGLIGALGEAVLRRACRQLRAWREAGLHTRVAVNLSPWEFRHPGLVARIARELARHGLPGECLAVEITESAVIDDFPAVAEQLRALVELGVEVHLDDFGTGHSSLAWLKAFPIATIKIDRSFVRDMVRDANDEAIVRAVVGLGHTLGCSIVAEGVEHGEQLERLRALRCEAYQGWLFSPALPEAEATALLRRSCEPEAVAE</sequence>
<dbReference type="PROSITE" id="PS50883">
    <property type="entry name" value="EAL"/>
    <property type="match status" value="1"/>
</dbReference>
<evidence type="ECO:0000259" key="2">
    <source>
        <dbReference type="PROSITE" id="PS50112"/>
    </source>
</evidence>
<dbReference type="RefSeq" id="WP_169160875.1">
    <property type="nucleotide sequence ID" value="NZ_JABBFW010000008.1"/>
</dbReference>
<dbReference type="InterPro" id="IPR033425">
    <property type="entry name" value="MASE3"/>
</dbReference>
<keyword evidence="6" id="KW-1185">Reference proteome</keyword>